<dbReference type="EMBL" id="LFZO01000004">
    <property type="protein sequence ID" value="KXT18656.1"/>
    <property type="molecule type" value="Genomic_DNA"/>
</dbReference>
<dbReference type="GO" id="GO:0005739">
    <property type="term" value="C:mitochondrion"/>
    <property type="evidence" value="ECO:0007669"/>
    <property type="project" value="UniProtKB-SubCell"/>
</dbReference>
<keyword evidence="6" id="KW-0496">Mitochondrion</keyword>
<protein>
    <recommendedName>
        <fullName evidence="6">Altered inheritance of mitochondria protein 41</fullName>
    </recommendedName>
</protein>
<comment type="similarity">
    <text evidence="6">Belongs to the AIM41 family.</text>
</comment>
<keyword evidence="3 5" id="KW-1133">Transmembrane helix</keyword>
<evidence type="ECO:0000313" key="10">
    <source>
        <dbReference type="EMBL" id="KXT18656.1"/>
    </source>
</evidence>
<dbReference type="PANTHER" id="PTHR28055:SF1">
    <property type="entry name" value="ALTERED INHERITANCE OF MITOCHONDRIA PROTEIN 41, MITOCHONDRIAL"/>
    <property type="match status" value="1"/>
</dbReference>
<evidence type="ECO:0000256" key="3">
    <source>
        <dbReference type="ARBA" id="ARBA00022989"/>
    </source>
</evidence>
<dbReference type="Gene3D" id="1.10.1510.10">
    <property type="entry name" value="Uncharacterised protein YqeY/AIM41 PF09424, N-terminal domain"/>
    <property type="match status" value="1"/>
</dbReference>
<dbReference type="InterPro" id="IPR003789">
    <property type="entry name" value="Asn/Gln_tRNA_amidoTrase-B-like"/>
</dbReference>
<keyword evidence="2 5" id="KW-0812">Transmembrane</keyword>
<evidence type="ECO:0000256" key="7">
    <source>
        <dbReference type="SAM" id="MobiDB-lite"/>
    </source>
</evidence>
<feature type="transmembrane region" description="Helical" evidence="8">
    <location>
        <begin position="340"/>
        <end position="360"/>
    </location>
</feature>
<dbReference type="InterPro" id="IPR033118">
    <property type="entry name" value="EXPERA"/>
</dbReference>
<dbReference type="InterPro" id="IPR042184">
    <property type="entry name" value="YqeY/Aim41_N"/>
</dbReference>
<dbReference type="Proteomes" id="UP000073492">
    <property type="component" value="Unassembled WGS sequence"/>
</dbReference>
<evidence type="ECO:0000256" key="5">
    <source>
        <dbReference type="PROSITE-ProRule" id="PRU01087"/>
    </source>
</evidence>
<dbReference type="STRING" id="113226.A0A139IVR4"/>
<feature type="transmembrane region" description="Helical" evidence="8">
    <location>
        <begin position="372"/>
        <end position="391"/>
    </location>
</feature>
<evidence type="ECO:0000256" key="1">
    <source>
        <dbReference type="ARBA" id="ARBA00004141"/>
    </source>
</evidence>
<evidence type="ECO:0000256" key="4">
    <source>
        <dbReference type="ARBA" id="ARBA00023136"/>
    </source>
</evidence>
<feature type="region of interest" description="Disordered" evidence="7">
    <location>
        <begin position="252"/>
        <end position="272"/>
    </location>
</feature>
<dbReference type="PANTHER" id="PTHR28055">
    <property type="entry name" value="ALTERED INHERITANCE OF MITOCHONDRIA PROTEIN 41, MITOCHONDRIAL"/>
    <property type="match status" value="1"/>
</dbReference>
<dbReference type="SUPFAM" id="SSF89095">
    <property type="entry name" value="GatB/YqeY motif"/>
    <property type="match status" value="1"/>
</dbReference>
<proteinExistence type="inferred from homology"/>
<reference evidence="10 11" key="1">
    <citation type="submission" date="2015-07" db="EMBL/GenBank/DDBJ databases">
        <title>Comparative genomics of the Sigatoka disease complex on banana suggests a link between parallel evolutionary changes in Pseudocercospora fijiensis and Pseudocercospora eumusae and increased virulence on the banana host.</title>
        <authorList>
            <person name="Chang T.-C."/>
            <person name="Salvucci A."/>
            <person name="Crous P.W."/>
            <person name="Stergiopoulos I."/>
        </authorList>
    </citation>
    <scope>NUCLEOTIDE SEQUENCE [LARGE SCALE GENOMIC DNA]</scope>
    <source>
        <strain evidence="10 11">CBS 116634</strain>
    </source>
</reference>
<feature type="transmembrane region" description="Helical" evidence="8">
    <location>
        <begin position="411"/>
        <end position="435"/>
    </location>
</feature>
<dbReference type="OrthoDB" id="433124at2759"/>
<feature type="domain" description="EXPERA" evidence="9">
    <location>
        <begin position="282"/>
        <end position="419"/>
    </location>
</feature>
<evidence type="ECO:0000313" key="11">
    <source>
        <dbReference type="Proteomes" id="UP000073492"/>
    </source>
</evidence>
<dbReference type="GO" id="GO:0016884">
    <property type="term" value="F:carbon-nitrogen ligase activity, with glutamine as amido-N-donor"/>
    <property type="evidence" value="ECO:0007669"/>
    <property type="project" value="UniProtKB-UniRule"/>
</dbReference>
<evidence type="ECO:0000259" key="9">
    <source>
        <dbReference type="PROSITE" id="PS51751"/>
    </source>
</evidence>
<gene>
    <name evidence="6" type="primary">AIM41</name>
    <name evidence="10" type="ORF">AC579_2687</name>
</gene>
<evidence type="ECO:0000256" key="2">
    <source>
        <dbReference type="ARBA" id="ARBA00022692"/>
    </source>
</evidence>
<comment type="caution">
    <text evidence="10">The sequence shown here is derived from an EMBL/GenBank/DDBJ whole genome shotgun (WGS) entry which is preliminary data.</text>
</comment>
<accession>A0A139IVR4</accession>
<name>A0A139IVR4_9PEZI</name>
<dbReference type="Pfam" id="PF05241">
    <property type="entry name" value="EBP"/>
    <property type="match status" value="1"/>
</dbReference>
<feature type="transmembrane region" description="Helical" evidence="8">
    <location>
        <begin position="284"/>
        <end position="306"/>
    </location>
</feature>
<keyword evidence="4 5" id="KW-0472">Membrane</keyword>
<dbReference type="InterPro" id="IPR019004">
    <property type="entry name" value="YqeY/Aim41"/>
</dbReference>
<dbReference type="GO" id="GO:0016020">
    <property type="term" value="C:membrane"/>
    <property type="evidence" value="ECO:0007669"/>
    <property type="project" value="UniProtKB-SubCell"/>
</dbReference>
<organism evidence="10 11">
    <name type="scientific">Pseudocercospora musae</name>
    <dbReference type="NCBI Taxonomy" id="113226"/>
    <lineage>
        <taxon>Eukaryota</taxon>
        <taxon>Fungi</taxon>
        <taxon>Dikarya</taxon>
        <taxon>Ascomycota</taxon>
        <taxon>Pezizomycotina</taxon>
        <taxon>Dothideomycetes</taxon>
        <taxon>Dothideomycetidae</taxon>
        <taxon>Mycosphaerellales</taxon>
        <taxon>Mycosphaerellaceae</taxon>
        <taxon>Pseudocercospora</taxon>
    </lineage>
</organism>
<dbReference type="PROSITE" id="PS51751">
    <property type="entry name" value="EXPERA"/>
    <property type="match status" value="1"/>
</dbReference>
<evidence type="ECO:0000256" key="8">
    <source>
        <dbReference type="SAM" id="Phobius"/>
    </source>
</evidence>
<comment type="subcellular location">
    <subcellularLocation>
        <location evidence="1">Membrane</location>
        <topology evidence="1">Multi-pass membrane protein</topology>
    </subcellularLocation>
    <subcellularLocation>
        <location evidence="6">Mitochondrion</location>
    </subcellularLocation>
</comment>
<dbReference type="Pfam" id="PF09424">
    <property type="entry name" value="YqeY"/>
    <property type="match status" value="1"/>
</dbReference>
<keyword evidence="11" id="KW-1185">Reference proteome</keyword>
<sequence length="446" mass="49742">MSLNTSRMLLRSRIASRNNWICPQCRAYAAAAAASGTAAPSPLLGKLKNDLKTALREKDTNRLNVLRGVIADVTNSAKTSNPIKTDMQLLALLRKRATAAKAASEEFKAAGREDLVEKEQKQVKVLDEYAGQVETMSENEIKDAVTKAVDEAKAAAESVKVNMGEILKKILGPGGSLEGKPVDRSEVARVVKQTLGHVWPGDTSASEDALVHSTMALDVCQRADCHSARHTSLLSLQVNNITHLILLQNNTKSSQGIQSPRTRTLETPNSHSSKMPSFRRTLDYIYLTFFLIHIPIVFCVDIYPLYPPSLIPTFMTELRTWYIHTYNDQFFVKPPAWFTLYIWMELIYHIPLSLYAVQALWSNADPKVPIHLFIYAIQTAITTATCIADYMSWESHTNEQKLELGKLYVPYLMISVFMGVDMYSRLVGAVSGRYIGGRDGASKKRN</sequence>
<evidence type="ECO:0000256" key="6">
    <source>
        <dbReference type="RuleBase" id="RU365099"/>
    </source>
</evidence>
<dbReference type="AlphaFoldDB" id="A0A139IVR4"/>